<keyword evidence="8" id="KW-1185">Reference proteome</keyword>
<comment type="similarity">
    <text evidence="2">Belongs to the membrane fusion protein (MFP) (TC 8.A.1) family.</text>
</comment>
<name>A0A917NZW0_9PROT</name>
<dbReference type="Gene3D" id="1.10.287.470">
    <property type="entry name" value="Helix hairpin bin"/>
    <property type="match status" value="1"/>
</dbReference>
<sequence length="386" mass="41666">MRRRLLLIVLSLMVALVAAAALATDRLWRPIAVSVATMERDVPIQVFGLGTVEARVISRVGFEVTGTLVELAADFGDRVTAGAVLARVQSREQEARVAQARAAVDQAEAAVRQADAAIERAEASLRQRVQTNDRRQALVQRGNVSAEAADEARAAFEIAAAELSQARGAAAVAHANLEQTRAVQSLEEARLAKYELRAPYDAMVVSRNRELGSMLSPGEALFTLVDAATVWVLAYIDESKAGQMAVGQPAEVVLRSLGNRRFSGRVARIDIESDRVNEERRVFVRCEDCPADFHLGEQAEVTVSVAQLGEARLVPLAAVIGLDGHHGVVWTVEDGRLAQRDVTFGQRTLDGRLQVLDGVPQDAEVVNRLGSGFSIGRQVTVGARRP</sequence>
<proteinExistence type="inferred from homology"/>
<dbReference type="Gene3D" id="2.40.420.20">
    <property type="match status" value="1"/>
</dbReference>
<evidence type="ECO:0000256" key="2">
    <source>
        <dbReference type="ARBA" id="ARBA00009477"/>
    </source>
</evidence>
<dbReference type="Gene3D" id="2.40.30.170">
    <property type="match status" value="1"/>
</dbReference>
<evidence type="ECO:0000259" key="6">
    <source>
        <dbReference type="Pfam" id="PF25954"/>
    </source>
</evidence>
<comment type="subcellular location">
    <subcellularLocation>
        <location evidence="1">Cell envelope</location>
    </subcellularLocation>
</comment>
<dbReference type="AlphaFoldDB" id="A0A917NZW0"/>
<dbReference type="InterPro" id="IPR050465">
    <property type="entry name" value="UPF0194_transport"/>
</dbReference>
<dbReference type="GO" id="GO:0022857">
    <property type="term" value="F:transmembrane transporter activity"/>
    <property type="evidence" value="ECO:0007669"/>
    <property type="project" value="InterPro"/>
</dbReference>
<reference evidence="7" key="1">
    <citation type="journal article" date="2014" name="Int. J. Syst. Evol. Microbiol.">
        <title>Complete genome sequence of Corynebacterium casei LMG S-19264T (=DSM 44701T), isolated from a smear-ripened cheese.</title>
        <authorList>
            <consortium name="US DOE Joint Genome Institute (JGI-PGF)"/>
            <person name="Walter F."/>
            <person name="Albersmeier A."/>
            <person name="Kalinowski J."/>
            <person name="Ruckert C."/>
        </authorList>
    </citation>
    <scope>NUCLEOTIDE SEQUENCE</scope>
    <source>
        <strain evidence="7">CGMCC 1.3617</strain>
    </source>
</reference>
<dbReference type="Pfam" id="PF25954">
    <property type="entry name" value="Beta-barrel_RND_2"/>
    <property type="match status" value="1"/>
</dbReference>
<dbReference type="InterPro" id="IPR006143">
    <property type="entry name" value="RND_pump_MFP"/>
</dbReference>
<dbReference type="GO" id="GO:0016020">
    <property type="term" value="C:membrane"/>
    <property type="evidence" value="ECO:0007669"/>
    <property type="project" value="InterPro"/>
</dbReference>
<evidence type="ECO:0000256" key="4">
    <source>
        <dbReference type="SAM" id="Coils"/>
    </source>
</evidence>
<evidence type="ECO:0000313" key="7">
    <source>
        <dbReference type="EMBL" id="GGJ44618.1"/>
    </source>
</evidence>
<evidence type="ECO:0000313" key="8">
    <source>
        <dbReference type="Proteomes" id="UP000661507"/>
    </source>
</evidence>
<feature type="chain" id="PRO_5037823846" description="CusB-like beta-barrel domain-containing protein" evidence="5">
    <location>
        <begin position="21"/>
        <end position="386"/>
    </location>
</feature>
<dbReference type="Gene3D" id="2.40.50.100">
    <property type="match status" value="1"/>
</dbReference>
<feature type="signal peptide" evidence="5">
    <location>
        <begin position="1"/>
        <end position="20"/>
    </location>
</feature>
<keyword evidence="3 4" id="KW-0175">Coiled coil</keyword>
<feature type="coiled-coil region" evidence="4">
    <location>
        <begin position="90"/>
        <end position="124"/>
    </location>
</feature>
<evidence type="ECO:0000256" key="5">
    <source>
        <dbReference type="SAM" id="SignalP"/>
    </source>
</evidence>
<keyword evidence="5" id="KW-0732">Signal</keyword>
<protein>
    <recommendedName>
        <fullName evidence="6">CusB-like beta-barrel domain-containing protein</fullName>
    </recommendedName>
</protein>
<dbReference type="EMBL" id="BMKW01000034">
    <property type="protein sequence ID" value="GGJ44618.1"/>
    <property type="molecule type" value="Genomic_DNA"/>
</dbReference>
<accession>A0A917NZW0</accession>
<dbReference type="SUPFAM" id="SSF111369">
    <property type="entry name" value="HlyD-like secretion proteins"/>
    <property type="match status" value="1"/>
</dbReference>
<dbReference type="InterPro" id="IPR058792">
    <property type="entry name" value="Beta-barrel_RND_2"/>
</dbReference>
<evidence type="ECO:0000256" key="1">
    <source>
        <dbReference type="ARBA" id="ARBA00004196"/>
    </source>
</evidence>
<dbReference type="NCBIfam" id="TIGR01730">
    <property type="entry name" value="RND_mfp"/>
    <property type="match status" value="1"/>
</dbReference>
<dbReference type="Proteomes" id="UP000661507">
    <property type="component" value="Unassembled WGS sequence"/>
</dbReference>
<reference evidence="7" key="2">
    <citation type="submission" date="2020-09" db="EMBL/GenBank/DDBJ databases">
        <authorList>
            <person name="Sun Q."/>
            <person name="Zhou Y."/>
        </authorList>
    </citation>
    <scope>NUCLEOTIDE SEQUENCE</scope>
    <source>
        <strain evidence="7">CGMCC 1.3617</strain>
    </source>
</reference>
<organism evidence="7 8">
    <name type="scientific">Neoroseomonas lacus</name>
    <dbReference type="NCBI Taxonomy" id="287609"/>
    <lineage>
        <taxon>Bacteria</taxon>
        <taxon>Pseudomonadati</taxon>
        <taxon>Pseudomonadota</taxon>
        <taxon>Alphaproteobacteria</taxon>
        <taxon>Acetobacterales</taxon>
        <taxon>Acetobacteraceae</taxon>
        <taxon>Neoroseomonas</taxon>
    </lineage>
</organism>
<comment type="caution">
    <text evidence="7">The sequence shown here is derived from an EMBL/GenBank/DDBJ whole genome shotgun (WGS) entry which is preliminary data.</text>
</comment>
<dbReference type="PANTHER" id="PTHR32347">
    <property type="entry name" value="EFFLUX SYSTEM COMPONENT YKNX-RELATED"/>
    <property type="match status" value="1"/>
</dbReference>
<dbReference type="GO" id="GO:0030313">
    <property type="term" value="C:cell envelope"/>
    <property type="evidence" value="ECO:0007669"/>
    <property type="project" value="UniProtKB-SubCell"/>
</dbReference>
<dbReference type="PANTHER" id="PTHR32347:SF14">
    <property type="entry name" value="EFFLUX SYSTEM COMPONENT YKNX-RELATED"/>
    <property type="match status" value="1"/>
</dbReference>
<gene>
    <name evidence="7" type="ORF">GCM10011320_60090</name>
</gene>
<evidence type="ECO:0000256" key="3">
    <source>
        <dbReference type="ARBA" id="ARBA00023054"/>
    </source>
</evidence>
<feature type="domain" description="CusB-like beta-barrel" evidence="6">
    <location>
        <begin position="229"/>
        <end position="275"/>
    </location>
</feature>